<reference evidence="2 3" key="1">
    <citation type="submission" date="2019-02" db="EMBL/GenBank/DDBJ databases">
        <title>Pedobacter kyonggii whole genome sequence analysis.</title>
        <authorList>
            <person name="Dahal R.H."/>
        </authorList>
    </citation>
    <scope>NUCLEOTIDE SEQUENCE [LARGE SCALE GENOMIC DNA]</scope>
    <source>
        <strain evidence="2 3">K-4-11-1</strain>
    </source>
</reference>
<evidence type="ECO:0000259" key="1">
    <source>
        <dbReference type="Pfam" id="PF04230"/>
    </source>
</evidence>
<feature type="domain" description="Polysaccharide pyruvyl transferase" evidence="1">
    <location>
        <begin position="16"/>
        <end position="295"/>
    </location>
</feature>
<dbReference type="EMBL" id="SIXF01000005">
    <property type="protein sequence ID" value="TBO43324.1"/>
    <property type="molecule type" value="Genomic_DNA"/>
</dbReference>
<dbReference type="AlphaFoldDB" id="A0A4Q9HEU6"/>
<gene>
    <name evidence="2" type="ORF">EYS08_08255</name>
</gene>
<dbReference type="GO" id="GO:0016740">
    <property type="term" value="F:transferase activity"/>
    <property type="evidence" value="ECO:0007669"/>
    <property type="project" value="UniProtKB-KW"/>
</dbReference>
<protein>
    <submittedName>
        <fullName evidence="2">Polysaccharide pyruvyl transferase family protein</fullName>
    </submittedName>
</protein>
<organism evidence="2 3">
    <name type="scientific">Pedobacter kyonggii</name>
    <dbReference type="NCBI Taxonomy" id="1926871"/>
    <lineage>
        <taxon>Bacteria</taxon>
        <taxon>Pseudomonadati</taxon>
        <taxon>Bacteroidota</taxon>
        <taxon>Sphingobacteriia</taxon>
        <taxon>Sphingobacteriales</taxon>
        <taxon>Sphingobacteriaceae</taxon>
        <taxon>Pedobacter</taxon>
    </lineage>
</organism>
<sequence>MNNIKIKIKGAYGATNFGDDLLMCLFEKYFLNNFKNIDLNFEGIDMKYPDKLLVKAKYNSKSFNEDWFIYGGGTQFFSFQQTHSKTFFGLIKKAITSPDKAMKKLLSMLEPKKTVNKHVAFLGFGLGPFYDNNEKIEQVKKTLSSAHFIGLRDEVSINYCKEWGINAFFGADMAYSSYFDYQVSSDKKQNVKKKIGIVVRDWVWEESGRGYFEPILDLYKNRNEDYDFQFIIYAPDKDPEWMKRLKDEDTLIWDPNKYSIQEFLDTLNKFDGFISARFHGAIVGALLGKPVISIEIEPKLRILTEDIKELFLWEKPFNSDDLNKLLDKMDYNVDYATSLDILRTRADFALEKFRGVFNKDQ</sequence>
<dbReference type="Proteomes" id="UP000291819">
    <property type="component" value="Unassembled WGS sequence"/>
</dbReference>
<dbReference type="PANTHER" id="PTHR36836:SF1">
    <property type="entry name" value="COLANIC ACID BIOSYNTHESIS PROTEIN WCAK"/>
    <property type="match status" value="1"/>
</dbReference>
<accession>A0A4Q9HEU6</accession>
<keyword evidence="2" id="KW-0808">Transferase</keyword>
<comment type="caution">
    <text evidence="2">The sequence shown here is derived from an EMBL/GenBank/DDBJ whole genome shotgun (WGS) entry which is preliminary data.</text>
</comment>
<name>A0A4Q9HEU6_9SPHI</name>
<evidence type="ECO:0000313" key="3">
    <source>
        <dbReference type="Proteomes" id="UP000291819"/>
    </source>
</evidence>
<dbReference type="Pfam" id="PF04230">
    <property type="entry name" value="PS_pyruv_trans"/>
    <property type="match status" value="1"/>
</dbReference>
<dbReference type="InterPro" id="IPR007345">
    <property type="entry name" value="Polysacch_pyruvyl_Trfase"/>
</dbReference>
<dbReference type="OrthoDB" id="624106at2"/>
<keyword evidence="3" id="KW-1185">Reference proteome</keyword>
<dbReference type="PANTHER" id="PTHR36836">
    <property type="entry name" value="COLANIC ACID BIOSYNTHESIS PROTEIN WCAK"/>
    <property type="match status" value="1"/>
</dbReference>
<proteinExistence type="predicted"/>
<evidence type="ECO:0000313" key="2">
    <source>
        <dbReference type="EMBL" id="TBO43324.1"/>
    </source>
</evidence>
<dbReference type="RefSeq" id="WP_131029568.1">
    <property type="nucleotide sequence ID" value="NZ_SIXF01000005.1"/>
</dbReference>